<organism evidence="1 2">
    <name type="scientific">Coemansia helicoidea</name>
    <dbReference type="NCBI Taxonomy" id="1286919"/>
    <lineage>
        <taxon>Eukaryota</taxon>
        <taxon>Fungi</taxon>
        <taxon>Fungi incertae sedis</taxon>
        <taxon>Zoopagomycota</taxon>
        <taxon>Kickxellomycotina</taxon>
        <taxon>Kickxellomycetes</taxon>
        <taxon>Kickxellales</taxon>
        <taxon>Kickxellaceae</taxon>
        <taxon>Coemansia</taxon>
    </lineage>
</organism>
<keyword evidence="2" id="KW-1185">Reference proteome</keyword>
<name>A0ACC1L497_9FUNG</name>
<protein>
    <submittedName>
        <fullName evidence="1">Uncharacterized protein</fullName>
    </submittedName>
</protein>
<gene>
    <name evidence="1" type="ORF">H4R21_003157</name>
</gene>
<accession>A0ACC1L497</accession>
<dbReference type="EMBL" id="JANBUN010000940">
    <property type="protein sequence ID" value="KAJ2800486.1"/>
    <property type="molecule type" value="Genomic_DNA"/>
</dbReference>
<sequence length="594" mass="62771">MDPVRRASGDNLQLLCSAATAEAAGSHTQQLLLPPPPPPPLPPHRLVIRQQPERSRVGSVSEKMDRRPIDPPPIVQLLVHDPTDPSASPHTTSSAYIMQVLLMDESGKIAQRYIKDQAAAAMAGSMVSPLYALRDMSMEQGAYFVYGDLSVRVEGVFRLRFDLFEICGDTVYNRASTMSDPFTVYSPKRFPGMMESTPLSRMFADQGLRIRIRTEAGTKKRGKKGADDHPAKRARCSPGDSIPPSAECLPGFAGPGLPMYPAPGVSRAPPAPHPAAGLLVLGGKPYPVYGDNKENMPPHASQAADFGSLLMPGMGGAALVTPCLRSDHPPGVLRAETTLDLDDIAAVALLDSLSSGVHGRSNASVGSVPAFAQQQQHHFRQPMASPIYRGGYTPAASRDSEATVSPLSPAAQIRPLPGLADTLDFVSGTLGKPMGMFGHVSGFGAGAGIPLSNYRLSAVRGSDSQPSASRHNPPAMYAAPRHSSLNFDMRPGFGSPTWDLLARHHSRADSGGYDAGTNSAAGMGSHIGSTSGPAMPMSLALPPLGILGPSQPSYEQWDGVLPALSTQLAPARHPPSTHLGFPRDTRVGRTSPLC</sequence>
<evidence type="ECO:0000313" key="1">
    <source>
        <dbReference type="EMBL" id="KAJ2800486.1"/>
    </source>
</evidence>
<dbReference type="Proteomes" id="UP001140087">
    <property type="component" value="Unassembled WGS sequence"/>
</dbReference>
<evidence type="ECO:0000313" key="2">
    <source>
        <dbReference type="Proteomes" id="UP001140087"/>
    </source>
</evidence>
<reference evidence="1" key="1">
    <citation type="submission" date="2022-07" db="EMBL/GenBank/DDBJ databases">
        <title>Phylogenomic reconstructions and comparative analyses of Kickxellomycotina fungi.</title>
        <authorList>
            <person name="Reynolds N.K."/>
            <person name="Stajich J.E."/>
            <person name="Barry K."/>
            <person name="Grigoriev I.V."/>
            <person name="Crous P."/>
            <person name="Smith M.E."/>
        </authorList>
    </citation>
    <scope>NUCLEOTIDE SEQUENCE</scope>
    <source>
        <strain evidence="1">BCRC 34780</strain>
    </source>
</reference>
<proteinExistence type="predicted"/>
<comment type="caution">
    <text evidence="1">The sequence shown here is derived from an EMBL/GenBank/DDBJ whole genome shotgun (WGS) entry which is preliminary data.</text>
</comment>